<sequence>MAYIDLYDIHKNYDVKQIFSGMEFHLEPGERVAIVGPNGCGKSTLLKIAAGLEEPDEGKRVVDRSVEFGLLAQQPRFDTGLTTRDAIEAQLTELKAAQERYQHLSEAIATRPDDKALLREHAEVAAYLDHHNAWNLDAKIERVLQEFQLKTYEHRLVSTLSGGEQRRVALAGLILRRPDVLMLDEPTNHLDVYMVEFLEEVLLKEKFTLLFISHDRYFIDRIATRIVEVEKHRLVSYKGGYQSYLEQKERRLAALQKEHENLLRLLKKEEEWLSRGVQARQTRNQGRKARVFELREKAKENPFLIRKLRVELEREKRSWKGEKTLAKKKVLFEIEDLHYSIAGRRLIDGFATRILQRDKLAIVGPNGSGKSTLLKLLLGRLQPESGTIKRGVEISIGYFDQHREMLKDDATLIETFCPDGGDRVQVMGRNMHVYGYLRSFLFPREYLDKRVGQLSGGEKNRVALALLFTKHYDCLILDEPTNDLDIQTINVLEEKLLAYQGAVLFVSHDRYFVDKIAQKLLILRGDGTVEESHQSYTEYLELEKEIGQLEAMEREIETAPREEPKRERKRSVKLSYKEQRDLELLPPRIEELEARIDELNACLADPECYNQKGLSTVSEELAKAEEEYGILSDRYLGLLEKLEEMEQN</sequence>
<protein>
    <submittedName>
        <fullName evidence="5">ABC transporter related protein</fullName>
    </submittedName>
</protein>
<dbReference type="InterPro" id="IPR032781">
    <property type="entry name" value="ABC_tran_Xtn"/>
</dbReference>
<dbReference type="Gene3D" id="1.10.287.380">
    <property type="entry name" value="Valyl-tRNA synthetase, C-terminal domain"/>
    <property type="match status" value="1"/>
</dbReference>
<dbReference type="InterPro" id="IPR017871">
    <property type="entry name" value="ABC_transporter-like_CS"/>
</dbReference>
<evidence type="ECO:0000313" key="6">
    <source>
        <dbReference type="Proteomes" id="UP000008633"/>
    </source>
</evidence>
<dbReference type="GO" id="GO:0003677">
    <property type="term" value="F:DNA binding"/>
    <property type="evidence" value="ECO:0007669"/>
    <property type="project" value="InterPro"/>
</dbReference>
<dbReference type="InterPro" id="IPR027417">
    <property type="entry name" value="P-loop_NTPase"/>
</dbReference>
<dbReference type="AlphaFoldDB" id="E6X081"/>
<dbReference type="Gene3D" id="3.40.50.300">
    <property type="entry name" value="P-loop containing nucleotide triphosphate hydrolases"/>
    <property type="match status" value="2"/>
</dbReference>
<dbReference type="OrthoDB" id="9762369at2"/>
<dbReference type="InterPro" id="IPR003439">
    <property type="entry name" value="ABC_transporter-like_ATP-bd"/>
</dbReference>
<dbReference type="PANTHER" id="PTHR42855:SF1">
    <property type="entry name" value="ABC TRANSPORTER DOMAIN-CONTAINING PROTEIN"/>
    <property type="match status" value="1"/>
</dbReference>
<dbReference type="HOGENOM" id="CLU_000604_36_0_7"/>
<dbReference type="NCBIfam" id="NF000355">
    <property type="entry name" value="ribo_prot_ABC_F"/>
    <property type="match status" value="1"/>
</dbReference>
<dbReference type="FunFam" id="3.40.50.300:FF:000011">
    <property type="entry name" value="Putative ABC transporter ATP-binding component"/>
    <property type="match status" value="1"/>
</dbReference>
<dbReference type="PROSITE" id="PS00211">
    <property type="entry name" value="ABC_TRANSPORTER_1"/>
    <property type="match status" value="2"/>
</dbReference>
<dbReference type="KEGG" id="nsa:Nitsa_0400"/>
<proteinExistence type="predicted"/>
<keyword evidence="6" id="KW-1185">Reference proteome</keyword>
<dbReference type="PROSITE" id="PS50893">
    <property type="entry name" value="ABC_TRANSPORTER_2"/>
    <property type="match status" value="2"/>
</dbReference>
<dbReference type="eggNOG" id="COG0488">
    <property type="taxonomic scope" value="Bacteria"/>
</dbReference>
<dbReference type="STRING" id="749222.Nitsa_0400"/>
<dbReference type="Pfam" id="PF00005">
    <property type="entry name" value="ABC_tran"/>
    <property type="match status" value="2"/>
</dbReference>
<dbReference type="InterPro" id="IPR032524">
    <property type="entry name" value="ABC_tran_C"/>
</dbReference>
<keyword evidence="1" id="KW-0547">Nucleotide-binding</keyword>
<reference evidence="6" key="2">
    <citation type="submission" date="2011-01" db="EMBL/GenBank/DDBJ databases">
        <title>The complete genome of Nitratifractor salsuginis DSM 16511.</title>
        <authorList>
            <consortium name="US DOE Joint Genome Institute (JGI-PGF)"/>
            <person name="Lucas S."/>
            <person name="Copeland A."/>
            <person name="Lapidus A."/>
            <person name="Bruce D."/>
            <person name="Goodwin L."/>
            <person name="Pitluck S."/>
            <person name="Kyrpides N."/>
            <person name="Mavromatis K."/>
            <person name="Ivanova N."/>
            <person name="Mikhailova N."/>
            <person name="Zeytun A."/>
            <person name="Detter J.C."/>
            <person name="Tapia R."/>
            <person name="Han C."/>
            <person name="Land M."/>
            <person name="Hauser L."/>
            <person name="Markowitz V."/>
            <person name="Cheng J.-F."/>
            <person name="Hugenholtz P."/>
            <person name="Woyke T."/>
            <person name="Wu D."/>
            <person name="Tindall B."/>
            <person name="Schuetze A."/>
            <person name="Brambilla E."/>
            <person name="Klenk H.-P."/>
            <person name="Eisen J.A."/>
        </authorList>
    </citation>
    <scope>NUCLEOTIDE SEQUENCE [LARGE SCALE GENOMIC DNA]</scope>
    <source>
        <strain evidence="6">DSM 16511 / JCM 12458 / E9I37-1</strain>
    </source>
</reference>
<feature type="domain" description="ABC transporter" evidence="4">
    <location>
        <begin position="4"/>
        <end position="256"/>
    </location>
</feature>
<dbReference type="GO" id="GO:0016887">
    <property type="term" value="F:ATP hydrolysis activity"/>
    <property type="evidence" value="ECO:0007669"/>
    <property type="project" value="InterPro"/>
</dbReference>
<feature type="coiled-coil region" evidence="3">
    <location>
        <begin position="245"/>
        <end position="272"/>
    </location>
</feature>
<dbReference type="Proteomes" id="UP000008633">
    <property type="component" value="Chromosome"/>
</dbReference>
<evidence type="ECO:0000313" key="5">
    <source>
        <dbReference type="EMBL" id="ADV45670.1"/>
    </source>
</evidence>
<dbReference type="InterPro" id="IPR037118">
    <property type="entry name" value="Val-tRNA_synth_C_sf"/>
</dbReference>
<dbReference type="GO" id="GO:0005524">
    <property type="term" value="F:ATP binding"/>
    <property type="evidence" value="ECO:0007669"/>
    <property type="project" value="UniProtKB-KW"/>
</dbReference>
<accession>E6X081</accession>
<dbReference type="Pfam" id="PF16326">
    <property type="entry name" value="ABC_tran_CTD"/>
    <property type="match status" value="1"/>
</dbReference>
<keyword evidence="3" id="KW-0175">Coiled coil</keyword>
<organism evidence="5 6">
    <name type="scientific">Nitratifractor salsuginis (strain DSM 16511 / JCM 12458 / E9I37-1)</name>
    <dbReference type="NCBI Taxonomy" id="749222"/>
    <lineage>
        <taxon>Bacteria</taxon>
        <taxon>Pseudomonadati</taxon>
        <taxon>Campylobacterota</taxon>
        <taxon>Epsilonproteobacteria</taxon>
        <taxon>Campylobacterales</taxon>
        <taxon>Sulfurovaceae</taxon>
        <taxon>Nitratifractor</taxon>
    </lineage>
</organism>
<reference evidence="5 6" key="1">
    <citation type="journal article" date="2011" name="Stand. Genomic Sci.">
        <title>Complete genome sequence of Nitratifractor salsuginis type strain (E9I37-1).</title>
        <authorList>
            <person name="Anderson I."/>
            <person name="Sikorski J."/>
            <person name="Zeytun A."/>
            <person name="Nolan M."/>
            <person name="Lapidus A."/>
            <person name="Lucas S."/>
            <person name="Hammon N."/>
            <person name="Deshpande S."/>
            <person name="Cheng J.F."/>
            <person name="Tapia R."/>
            <person name="Han C."/>
            <person name="Goodwin L."/>
            <person name="Pitluck S."/>
            <person name="Liolios K."/>
            <person name="Pagani I."/>
            <person name="Ivanova N."/>
            <person name="Huntemann M."/>
            <person name="Mavromatis K."/>
            <person name="Ovchinikova G."/>
            <person name="Pati A."/>
            <person name="Chen A."/>
            <person name="Palaniappan K."/>
            <person name="Land M."/>
            <person name="Hauser L."/>
            <person name="Brambilla E.M."/>
            <person name="Ngatchou-Djao O.D."/>
            <person name="Rohde M."/>
            <person name="Tindall B.J."/>
            <person name="Goker M."/>
            <person name="Detter J.C."/>
            <person name="Woyke T."/>
            <person name="Bristow J."/>
            <person name="Eisen J.A."/>
            <person name="Markowitz V."/>
            <person name="Hugenholtz P."/>
            <person name="Klenk H.P."/>
            <person name="Kyrpides N.C."/>
        </authorList>
    </citation>
    <scope>NUCLEOTIDE SEQUENCE [LARGE SCALE GENOMIC DNA]</scope>
    <source>
        <strain evidence="6">DSM 16511 / JCM 12458 / E9I37-1</strain>
    </source>
</reference>
<dbReference type="RefSeq" id="WP_013553366.1">
    <property type="nucleotide sequence ID" value="NC_014935.1"/>
</dbReference>
<keyword evidence="2" id="KW-0067">ATP-binding</keyword>
<dbReference type="EMBL" id="CP002452">
    <property type="protein sequence ID" value="ADV45670.1"/>
    <property type="molecule type" value="Genomic_DNA"/>
</dbReference>
<evidence type="ECO:0000256" key="1">
    <source>
        <dbReference type="ARBA" id="ARBA00022741"/>
    </source>
</evidence>
<dbReference type="CDD" id="cd03221">
    <property type="entry name" value="ABCF_EF-3"/>
    <property type="match status" value="2"/>
</dbReference>
<evidence type="ECO:0000256" key="3">
    <source>
        <dbReference type="SAM" id="Coils"/>
    </source>
</evidence>
<dbReference type="SUPFAM" id="SSF52540">
    <property type="entry name" value="P-loop containing nucleoside triphosphate hydrolases"/>
    <property type="match status" value="2"/>
</dbReference>
<dbReference type="PANTHER" id="PTHR42855">
    <property type="entry name" value="ABC TRANSPORTER ATP-BINDING SUBUNIT"/>
    <property type="match status" value="1"/>
</dbReference>
<dbReference type="InterPro" id="IPR003593">
    <property type="entry name" value="AAA+_ATPase"/>
</dbReference>
<dbReference type="SMART" id="SM00382">
    <property type="entry name" value="AAA"/>
    <property type="match status" value="2"/>
</dbReference>
<feature type="domain" description="ABC transporter" evidence="4">
    <location>
        <begin position="332"/>
        <end position="550"/>
    </location>
</feature>
<dbReference type="Pfam" id="PF12848">
    <property type="entry name" value="ABC_tran_Xtn"/>
    <property type="match status" value="1"/>
</dbReference>
<evidence type="ECO:0000256" key="2">
    <source>
        <dbReference type="ARBA" id="ARBA00022840"/>
    </source>
</evidence>
<gene>
    <name evidence="5" type="ordered locus">Nitsa_0400</name>
</gene>
<evidence type="ECO:0000259" key="4">
    <source>
        <dbReference type="PROSITE" id="PS50893"/>
    </source>
</evidence>
<dbReference type="InterPro" id="IPR051309">
    <property type="entry name" value="ABCF_ATPase"/>
</dbReference>
<name>E6X081_NITSE</name>